<dbReference type="STRING" id="296587.C1FEJ1"/>
<dbReference type="RefSeq" id="XP_002507318.1">
    <property type="nucleotide sequence ID" value="XM_002507272.1"/>
</dbReference>
<dbReference type="InterPro" id="IPR016123">
    <property type="entry name" value="Mog1/PsbP_a/b/a-sand"/>
</dbReference>
<dbReference type="PANTHER" id="PTHR31407">
    <property type="match status" value="1"/>
</dbReference>
<dbReference type="AlphaFoldDB" id="C1FEJ1"/>
<evidence type="ECO:0000313" key="2">
    <source>
        <dbReference type="EMBL" id="ACO68576.1"/>
    </source>
</evidence>
<dbReference type="GeneID" id="8250631"/>
<dbReference type="Gene3D" id="3.40.1000.10">
    <property type="entry name" value="Mog1/PsbP, alpha/beta/alpha sandwich"/>
    <property type="match status" value="1"/>
</dbReference>
<dbReference type="GO" id="GO:0005509">
    <property type="term" value="F:calcium ion binding"/>
    <property type="evidence" value="ECO:0007669"/>
    <property type="project" value="InterPro"/>
</dbReference>
<accession>C1FEJ1</accession>
<dbReference type="PANTHER" id="PTHR31407:SF3">
    <property type="entry name" value="PSBP DOMAIN-CONTAINING PROTEIN 2, CHLOROPLASTIC"/>
    <property type="match status" value="1"/>
</dbReference>
<dbReference type="OrthoDB" id="2020701at2759"/>
<dbReference type="InterPro" id="IPR002683">
    <property type="entry name" value="PsbP_C"/>
</dbReference>
<name>C1FEJ1_MICCC</name>
<reference evidence="2 3" key="1">
    <citation type="journal article" date="2009" name="Science">
        <title>Green evolution and dynamic adaptations revealed by genomes of the marine picoeukaryotes Micromonas.</title>
        <authorList>
            <person name="Worden A.Z."/>
            <person name="Lee J.H."/>
            <person name="Mock T."/>
            <person name="Rouze P."/>
            <person name="Simmons M.P."/>
            <person name="Aerts A.L."/>
            <person name="Allen A.E."/>
            <person name="Cuvelier M.L."/>
            <person name="Derelle E."/>
            <person name="Everett M.V."/>
            <person name="Foulon E."/>
            <person name="Grimwood J."/>
            <person name="Gundlach H."/>
            <person name="Henrissat B."/>
            <person name="Napoli C."/>
            <person name="McDonald S.M."/>
            <person name="Parker M.S."/>
            <person name="Rombauts S."/>
            <person name="Salamov A."/>
            <person name="Von Dassow P."/>
            <person name="Badger J.H."/>
            <person name="Coutinho P.M."/>
            <person name="Demir E."/>
            <person name="Dubchak I."/>
            <person name="Gentemann C."/>
            <person name="Eikrem W."/>
            <person name="Gready J.E."/>
            <person name="John U."/>
            <person name="Lanier W."/>
            <person name="Lindquist E.A."/>
            <person name="Lucas S."/>
            <person name="Mayer K.F."/>
            <person name="Moreau H."/>
            <person name="Not F."/>
            <person name="Otillar R."/>
            <person name="Panaud O."/>
            <person name="Pangilinan J."/>
            <person name="Paulsen I."/>
            <person name="Piegu B."/>
            <person name="Poliakov A."/>
            <person name="Robbens S."/>
            <person name="Schmutz J."/>
            <person name="Toulza E."/>
            <person name="Wyss T."/>
            <person name="Zelensky A."/>
            <person name="Zhou K."/>
            <person name="Armbrust E.V."/>
            <person name="Bhattacharya D."/>
            <person name="Goodenough U.W."/>
            <person name="Van de Peer Y."/>
            <person name="Grigoriev I.V."/>
        </authorList>
    </citation>
    <scope>NUCLEOTIDE SEQUENCE [LARGE SCALE GENOMIC DNA]</scope>
    <source>
        <strain evidence="3">RCC299 / NOUM17</strain>
    </source>
</reference>
<dbReference type="Proteomes" id="UP000002009">
    <property type="component" value="Chromosome 1"/>
</dbReference>
<dbReference type="Pfam" id="PF01789">
    <property type="entry name" value="PsbP"/>
    <property type="match status" value="1"/>
</dbReference>
<dbReference type="InParanoid" id="C1FEJ1"/>
<gene>
    <name evidence="2" type="ORF">MICPUN_51824</name>
</gene>
<dbReference type="GO" id="GO:0019898">
    <property type="term" value="C:extrinsic component of membrane"/>
    <property type="evidence" value="ECO:0007669"/>
    <property type="project" value="InterPro"/>
</dbReference>
<sequence>MLSSQVFVGPLPPLHAQQKPTGPFISRRYDALPQLKSKLFCRMPAQVMAVLALSTSTDHTAMENTQEIFCLRRRTVLTSFFRQGLTIAMLQLSSCHASVANEETMSWSTYQDTKRFFRVKYPLGWEHVNKQGAALFLRNPKDFRAQIGVTVAPIKIGSLSEFGSVREVGERLLKAESLKESTVPGGVHMLSESERNGEISGIQFYDYEYIVTTTRGNKRVLSSVTVEKGMLYILNVQAGENENGQAIDGLKPNPYAQSVFGFDVGQNCVE</sequence>
<evidence type="ECO:0000313" key="3">
    <source>
        <dbReference type="Proteomes" id="UP000002009"/>
    </source>
</evidence>
<keyword evidence="3" id="KW-1185">Reference proteome</keyword>
<feature type="domain" description="PsbP C-terminal" evidence="1">
    <location>
        <begin position="108"/>
        <end position="242"/>
    </location>
</feature>
<dbReference type="EMBL" id="CP001574">
    <property type="protein sequence ID" value="ACO68576.1"/>
    <property type="molecule type" value="Genomic_DNA"/>
</dbReference>
<dbReference type="SUPFAM" id="SSF55724">
    <property type="entry name" value="Mog1p/PsbP-like"/>
    <property type="match status" value="1"/>
</dbReference>
<dbReference type="GO" id="GO:0015979">
    <property type="term" value="P:photosynthesis"/>
    <property type="evidence" value="ECO:0007669"/>
    <property type="project" value="InterPro"/>
</dbReference>
<organism evidence="2 3">
    <name type="scientific">Micromonas commoda (strain RCC299 / NOUM17 / CCMP2709)</name>
    <name type="common">Picoplanktonic green alga</name>
    <dbReference type="NCBI Taxonomy" id="296587"/>
    <lineage>
        <taxon>Eukaryota</taxon>
        <taxon>Viridiplantae</taxon>
        <taxon>Chlorophyta</taxon>
        <taxon>Mamiellophyceae</taxon>
        <taxon>Mamiellales</taxon>
        <taxon>Mamiellaceae</taxon>
        <taxon>Micromonas</taxon>
    </lineage>
</organism>
<dbReference type="KEGG" id="mis:MICPUN_51824"/>
<evidence type="ECO:0000259" key="1">
    <source>
        <dbReference type="Pfam" id="PF01789"/>
    </source>
</evidence>
<proteinExistence type="predicted"/>
<dbReference type="eggNOG" id="ENOG502QVK7">
    <property type="taxonomic scope" value="Eukaryota"/>
</dbReference>
<protein>
    <recommendedName>
        <fullName evidence="1">PsbP C-terminal domain-containing protein</fullName>
    </recommendedName>
</protein>
<dbReference type="GO" id="GO:0009654">
    <property type="term" value="C:photosystem II oxygen evolving complex"/>
    <property type="evidence" value="ECO:0007669"/>
    <property type="project" value="InterPro"/>
</dbReference>